<dbReference type="EMBL" id="AJWJ01000149">
    <property type="protein sequence ID" value="KAF2074395.1"/>
    <property type="molecule type" value="Genomic_DNA"/>
</dbReference>
<evidence type="ECO:0000313" key="4">
    <source>
        <dbReference type="Proteomes" id="UP000695562"/>
    </source>
</evidence>
<sequence length="204" mass="22904">MIDGKKDILAVQTLRNMVMSSTLLASTSITLVVLIINLLVSSSLTSALDKIRIIGARNAEILIYKSFVLILLFLFSFLNFATSIRYVTHLAFLVNVTAFNKECSKEYCYNNLNAGSNHYTVGVRTFYFSMAIILWFFDPVFLLSGTIIILYWLYLGDISHFVIPKKGKEKTLYDLENPAPLSASRNPTTSPPMSSQSIPLQKIN</sequence>
<keyword evidence="2" id="KW-0472">Membrane</keyword>
<protein>
    <recommendedName>
        <fullName evidence="5">DUF599 family protein</fullName>
    </recommendedName>
</protein>
<name>A0A8J4PVH5_9MYCE</name>
<accession>A0A8J4PVH5</accession>
<dbReference type="Pfam" id="PF04654">
    <property type="entry name" value="DUF599"/>
    <property type="match status" value="1"/>
</dbReference>
<dbReference type="PANTHER" id="PTHR31168">
    <property type="entry name" value="OS02G0292800 PROTEIN"/>
    <property type="match status" value="1"/>
</dbReference>
<evidence type="ECO:0000256" key="1">
    <source>
        <dbReference type="SAM" id="MobiDB-lite"/>
    </source>
</evidence>
<evidence type="ECO:0008006" key="5">
    <source>
        <dbReference type="Google" id="ProtNLM"/>
    </source>
</evidence>
<dbReference type="AlphaFoldDB" id="A0A8J4PVH5"/>
<organism evidence="3 4">
    <name type="scientific">Polysphondylium violaceum</name>
    <dbReference type="NCBI Taxonomy" id="133409"/>
    <lineage>
        <taxon>Eukaryota</taxon>
        <taxon>Amoebozoa</taxon>
        <taxon>Evosea</taxon>
        <taxon>Eumycetozoa</taxon>
        <taxon>Dictyostelia</taxon>
        <taxon>Dictyosteliales</taxon>
        <taxon>Dictyosteliaceae</taxon>
        <taxon>Polysphondylium</taxon>
    </lineage>
</organism>
<keyword evidence="2" id="KW-0812">Transmembrane</keyword>
<comment type="caution">
    <text evidence="3">The sequence shown here is derived from an EMBL/GenBank/DDBJ whole genome shotgun (WGS) entry which is preliminary data.</text>
</comment>
<dbReference type="OrthoDB" id="761598at2759"/>
<feature type="compositionally biased region" description="Polar residues" evidence="1">
    <location>
        <begin position="183"/>
        <end position="204"/>
    </location>
</feature>
<feature type="transmembrane region" description="Helical" evidence="2">
    <location>
        <begin position="61"/>
        <end position="81"/>
    </location>
</feature>
<dbReference type="Proteomes" id="UP000695562">
    <property type="component" value="Unassembled WGS sequence"/>
</dbReference>
<dbReference type="PANTHER" id="PTHR31168:SF1">
    <property type="entry name" value="DUF599 FAMILY PROTEIN"/>
    <property type="match status" value="1"/>
</dbReference>
<feature type="transmembrane region" description="Helical" evidence="2">
    <location>
        <begin position="20"/>
        <end position="40"/>
    </location>
</feature>
<feature type="region of interest" description="Disordered" evidence="1">
    <location>
        <begin position="180"/>
        <end position="204"/>
    </location>
</feature>
<keyword evidence="4" id="KW-1185">Reference proteome</keyword>
<evidence type="ECO:0000256" key="2">
    <source>
        <dbReference type="SAM" id="Phobius"/>
    </source>
</evidence>
<feature type="transmembrane region" description="Helical" evidence="2">
    <location>
        <begin position="126"/>
        <end position="155"/>
    </location>
</feature>
<evidence type="ECO:0000313" key="3">
    <source>
        <dbReference type="EMBL" id="KAF2074395.1"/>
    </source>
</evidence>
<gene>
    <name evidence="3" type="ORF">CYY_004291</name>
</gene>
<dbReference type="InterPro" id="IPR006747">
    <property type="entry name" value="DUF599"/>
</dbReference>
<proteinExistence type="predicted"/>
<reference evidence="3" key="1">
    <citation type="submission" date="2020-01" db="EMBL/GenBank/DDBJ databases">
        <title>Development of genomics and gene disruption for Polysphondylium violaceum indicates a role for the polyketide synthase stlB in stalk morphogenesis.</title>
        <authorList>
            <person name="Narita B."/>
            <person name="Kawabe Y."/>
            <person name="Kin K."/>
            <person name="Saito T."/>
            <person name="Gibbs R."/>
            <person name="Kuspa A."/>
            <person name="Muzny D."/>
            <person name="Queller D."/>
            <person name="Richards S."/>
            <person name="Strassman J."/>
            <person name="Sucgang R."/>
            <person name="Worley K."/>
            <person name="Schaap P."/>
        </authorList>
    </citation>
    <scope>NUCLEOTIDE SEQUENCE</scope>
    <source>
        <strain evidence="3">QSvi11</strain>
    </source>
</reference>
<keyword evidence="2" id="KW-1133">Transmembrane helix</keyword>